<evidence type="ECO:0000313" key="11">
    <source>
        <dbReference type="EMBL" id="OXU28469.1"/>
    </source>
</evidence>
<dbReference type="EMBL" id="NNAY01000428">
    <property type="protein sequence ID" value="OXU28469.1"/>
    <property type="molecule type" value="Genomic_DNA"/>
</dbReference>
<dbReference type="GO" id="GO:0005254">
    <property type="term" value="F:chloride channel activity"/>
    <property type="evidence" value="ECO:0007669"/>
    <property type="project" value="TreeGrafter"/>
</dbReference>
<feature type="transmembrane region" description="Helical" evidence="8">
    <location>
        <begin position="470"/>
        <end position="494"/>
    </location>
</feature>
<sequence>MELMSNGNRSDYNADDNVSLDMSQRIISMEQDNYPSQTETNVVNESQNNSAEGVDFVLAYVDNGNSVQAQKREAFERSLLDQGLHLEYEQNRQLCFVKIYASEEVLCRFCEIMKLRMPIKPLPDENIVEETDLFDDAKSWFIKLFSFAQLDPTKFPPTEYKLAAEYSRDKDYLFDTKDKNFFPTHIRVMVVDFILERQCEGIQRLLAAGVYSAAYPLHDGTIKQKGSTRTLLYEEWGATKKWVKLQPLDTIREYFGINFAMYFAWLGFYTYMLIPASIAGLLCFFYGLIGMNSNQLAEDACGTWAKETIMCPQCDKTCDFWRLSETCLLTRVTYLFDNPAMVYFAAFMSVWAVFYLELWKRRAAELSYRWGVVGWDRTADHSRPQYLHALANAKLFKVKQKLNPVTRVKEPHVSFWKVRVPATFFSFSVVLLLTALALAAVFAVVLYRMASITSTSLFGREVDSASYKTFAIPAIAAGINLVCILVLNYIYDWLAVYLTEMELLRTQAEFDDSLTLKVYLFQFINYYASIFYVAFLKGKFVGYPKKYNKILGFRQEECAPGGCLMELSIQLVIIMVGKQAVYTVMEMFLPILYKYWALFRIHTGLKQKDPIVPRSQWIRDLKLLDWSARGLYDEYLEMVIQFGFITLFVVAFPLAPFFALANNIFEMRLDATKFLRHYRRPVPRRARDIGIWGRILDALARISVTTNGFIIAFSSTYIPRLVYMTVVSPDRTDIGFLNHSLALFDTKDFANGTAPLFSSFENVTTCRYAEYRNPPDHFELPYKRPSIYWHILAARLAFVVVFQNAVGLFTMAVQWCLSDKPRKLRDQIKRETFLTEELIIKSEAERAKSKLTDDQLLSTGSLRKRNTHSSEFSEDL</sequence>
<gene>
    <name evidence="11" type="ORF">TSAR_011466</name>
</gene>
<dbReference type="Pfam" id="PF04547">
    <property type="entry name" value="Anoctamin"/>
    <property type="match status" value="1"/>
</dbReference>
<dbReference type="InterPro" id="IPR049452">
    <property type="entry name" value="Anoctamin_TM"/>
</dbReference>
<keyword evidence="4 8" id="KW-0812">Transmembrane</keyword>
<comment type="caution">
    <text evidence="11">The sequence shown here is derived from an EMBL/GenBank/DDBJ whole genome shotgun (WGS) entry which is preliminary data.</text>
</comment>
<keyword evidence="3" id="KW-1003">Cell membrane</keyword>
<evidence type="ECO:0000256" key="8">
    <source>
        <dbReference type="RuleBase" id="RU280814"/>
    </source>
</evidence>
<dbReference type="PANTHER" id="PTHR12308:SF83">
    <property type="entry name" value="ANOCTAMIN"/>
    <property type="match status" value="1"/>
</dbReference>
<keyword evidence="6 8" id="KW-0472">Membrane</keyword>
<reference evidence="11 12" key="1">
    <citation type="journal article" date="2017" name="Curr. Biol.">
        <title>The Evolution of Venom by Co-option of Single-Copy Genes.</title>
        <authorList>
            <person name="Martinson E.O."/>
            <person name="Mrinalini"/>
            <person name="Kelkar Y.D."/>
            <person name="Chang C.H."/>
            <person name="Werren J.H."/>
        </authorList>
    </citation>
    <scope>NUCLEOTIDE SEQUENCE [LARGE SCALE GENOMIC DNA]</scope>
    <source>
        <strain evidence="11 12">Alberta</strain>
        <tissue evidence="11">Whole body</tissue>
    </source>
</reference>
<feature type="transmembrane region" description="Helical" evidence="8">
    <location>
        <begin position="787"/>
        <end position="817"/>
    </location>
</feature>
<organism evidence="11 12">
    <name type="scientific">Trichomalopsis sarcophagae</name>
    <dbReference type="NCBI Taxonomy" id="543379"/>
    <lineage>
        <taxon>Eukaryota</taxon>
        <taxon>Metazoa</taxon>
        <taxon>Ecdysozoa</taxon>
        <taxon>Arthropoda</taxon>
        <taxon>Hexapoda</taxon>
        <taxon>Insecta</taxon>
        <taxon>Pterygota</taxon>
        <taxon>Neoptera</taxon>
        <taxon>Endopterygota</taxon>
        <taxon>Hymenoptera</taxon>
        <taxon>Apocrita</taxon>
        <taxon>Proctotrupomorpha</taxon>
        <taxon>Chalcidoidea</taxon>
        <taxon>Pteromalidae</taxon>
        <taxon>Pteromalinae</taxon>
        <taxon>Trichomalopsis</taxon>
    </lineage>
</organism>
<protein>
    <recommendedName>
        <fullName evidence="8">Anoctamin</fullName>
    </recommendedName>
</protein>
<name>A0A232FDF6_9HYME</name>
<feature type="domain" description="Anoctamin transmembrane" evidence="9">
    <location>
        <begin position="251"/>
        <end position="831"/>
    </location>
</feature>
<evidence type="ECO:0000259" key="9">
    <source>
        <dbReference type="Pfam" id="PF04547"/>
    </source>
</evidence>
<evidence type="ECO:0000256" key="2">
    <source>
        <dbReference type="ARBA" id="ARBA00009671"/>
    </source>
</evidence>
<evidence type="ECO:0000256" key="3">
    <source>
        <dbReference type="ARBA" id="ARBA00022475"/>
    </source>
</evidence>
<feature type="transmembrane region" description="Helical" evidence="8">
    <location>
        <begin position="424"/>
        <end position="450"/>
    </location>
</feature>
<evidence type="ECO:0000256" key="6">
    <source>
        <dbReference type="ARBA" id="ARBA00023136"/>
    </source>
</evidence>
<feature type="transmembrane region" description="Helical" evidence="8">
    <location>
        <begin position="514"/>
        <end position="535"/>
    </location>
</feature>
<dbReference type="InterPro" id="IPR032394">
    <property type="entry name" value="Anoct_dimer"/>
</dbReference>
<dbReference type="Pfam" id="PF16178">
    <property type="entry name" value="Anoct_dimer"/>
    <property type="match status" value="1"/>
</dbReference>
<evidence type="ECO:0000256" key="7">
    <source>
        <dbReference type="ARBA" id="ARBA00023180"/>
    </source>
</evidence>
<evidence type="ECO:0000256" key="1">
    <source>
        <dbReference type="ARBA" id="ARBA00004651"/>
    </source>
</evidence>
<dbReference type="GO" id="GO:0046983">
    <property type="term" value="F:protein dimerization activity"/>
    <property type="evidence" value="ECO:0007669"/>
    <property type="project" value="InterPro"/>
</dbReference>
<comment type="similarity">
    <text evidence="2 8">Belongs to the anoctamin family.</text>
</comment>
<comment type="caution">
    <text evidence="8">Lacks conserved residue(s) required for the propagation of feature annotation.</text>
</comment>
<proteinExistence type="inferred from homology"/>
<accession>A0A232FDF6</accession>
<evidence type="ECO:0000313" key="12">
    <source>
        <dbReference type="Proteomes" id="UP000215335"/>
    </source>
</evidence>
<evidence type="ECO:0000256" key="4">
    <source>
        <dbReference type="ARBA" id="ARBA00022692"/>
    </source>
</evidence>
<feature type="transmembrane region" description="Helical" evidence="8">
    <location>
        <begin position="262"/>
        <end position="289"/>
    </location>
</feature>
<keyword evidence="5 8" id="KW-1133">Transmembrane helix</keyword>
<dbReference type="PANTHER" id="PTHR12308">
    <property type="entry name" value="ANOCTAMIN"/>
    <property type="match status" value="1"/>
</dbReference>
<evidence type="ECO:0000256" key="5">
    <source>
        <dbReference type="ARBA" id="ARBA00022989"/>
    </source>
</evidence>
<comment type="subcellular location">
    <subcellularLocation>
        <location evidence="1">Cell membrane</location>
        <topology evidence="1">Multi-pass membrane protein</topology>
    </subcellularLocation>
    <subcellularLocation>
        <location evidence="8">Membrane</location>
        <topology evidence="8">Multi-pass membrane protein</topology>
    </subcellularLocation>
</comment>
<feature type="transmembrane region" description="Helical" evidence="8">
    <location>
        <begin position="639"/>
        <end position="660"/>
    </location>
</feature>
<dbReference type="GO" id="GO:0005886">
    <property type="term" value="C:plasma membrane"/>
    <property type="evidence" value="ECO:0007669"/>
    <property type="project" value="UniProtKB-SubCell"/>
</dbReference>
<dbReference type="Proteomes" id="UP000215335">
    <property type="component" value="Unassembled WGS sequence"/>
</dbReference>
<evidence type="ECO:0000259" key="10">
    <source>
        <dbReference type="Pfam" id="PF16178"/>
    </source>
</evidence>
<keyword evidence="12" id="KW-1185">Reference proteome</keyword>
<dbReference type="AlphaFoldDB" id="A0A232FDF6"/>
<feature type="domain" description="Anoctamin dimerisation" evidence="10">
    <location>
        <begin position="53"/>
        <end position="248"/>
    </location>
</feature>
<dbReference type="OrthoDB" id="296386at2759"/>
<feature type="transmembrane region" description="Helical" evidence="8">
    <location>
        <begin position="340"/>
        <end position="359"/>
    </location>
</feature>
<keyword evidence="7" id="KW-0325">Glycoprotein</keyword>
<dbReference type="InterPro" id="IPR007632">
    <property type="entry name" value="Anoctamin"/>
</dbReference>